<evidence type="ECO:0000259" key="9">
    <source>
        <dbReference type="Pfam" id="PF02384"/>
    </source>
</evidence>
<gene>
    <name evidence="11" type="ORF">GM661_05490</name>
</gene>
<organism evidence="11 12">
    <name type="scientific">Iocasia fonsfrigidae</name>
    <dbReference type="NCBI Taxonomy" id="2682810"/>
    <lineage>
        <taxon>Bacteria</taxon>
        <taxon>Bacillati</taxon>
        <taxon>Bacillota</taxon>
        <taxon>Clostridia</taxon>
        <taxon>Halanaerobiales</taxon>
        <taxon>Halanaerobiaceae</taxon>
        <taxon>Iocasia</taxon>
    </lineage>
</organism>
<reference evidence="11" key="1">
    <citation type="submission" date="2019-12" db="EMBL/GenBank/DDBJ databases">
        <authorList>
            <person name="zhang j."/>
            <person name="sun C.M."/>
        </authorList>
    </citation>
    <scope>NUCLEOTIDE SEQUENCE</scope>
    <source>
        <strain evidence="11">NS-1</strain>
    </source>
</reference>
<dbReference type="InterPro" id="IPR051537">
    <property type="entry name" value="DNA_Adenine_Mtase"/>
</dbReference>
<dbReference type="RefSeq" id="WP_230869101.1">
    <property type="nucleotide sequence ID" value="NZ_CP046640.1"/>
</dbReference>
<dbReference type="PANTHER" id="PTHR42933">
    <property type="entry name" value="SLR6095 PROTEIN"/>
    <property type="match status" value="1"/>
</dbReference>
<dbReference type="Gene3D" id="3.40.50.150">
    <property type="entry name" value="Vaccinia Virus protein VP39"/>
    <property type="match status" value="1"/>
</dbReference>
<evidence type="ECO:0000259" key="10">
    <source>
        <dbReference type="Pfam" id="PF12161"/>
    </source>
</evidence>
<dbReference type="PRINTS" id="PR00507">
    <property type="entry name" value="N12N6MTFRASE"/>
</dbReference>
<dbReference type="PROSITE" id="PS00092">
    <property type="entry name" value="N6_MTASE"/>
    <property type="match status" value="1"/>
</dbReference>
<dbReference type="InterPro" id="IPR004546">
    <property type="entry name" value="Restrct_endonuc_T1M"/>
</dbReference>
<dbReference type="InterPro" id="IPR029063">
    <property type="entry name" value="SAM-dependent_MTases_sf"/>
</dbReference>
<dbReference type="EC" id="2.1.1.72" evidence="2"/>
<accession>A0A8A7K6R1</accession>
<comment type="similarity">
    <text evidence="1">Belongs to the N(4)/N(6)-methyltransferase family.</text>
</comment>
<dbReference type="KEGG" id="ifn:GM661_05490"/>
<feature type="domain" description="N6 adenine-specific DNA methyltransferase N-terminal" evidence="10">
    <location>
        <begin position="6"/>
        <end position="150"/>
    </location>
</feature>
<dbReference type="Gene3D" id="1.20.1260.30">
    <property type="match status" value="1"/>
</dbReference>
<dbReference type="GO" id="GO:0008170">
    <property type="term" value="F:N-methyltransferase activity"/>
    <property type="evidence" value="ECO:0007669"/>
    <property type="project" value="InterPro"/>
</dbReference>
<comment type="catalytic activity">
    <reaction evidence="7">
        <text>a 2'-deoxyadenosine in DNA + S-adenosyl-L-methionine = an N(6)-methyl-2'-deoxyadenosine in DNA + S-adenosyl-L-homocysteine + H(+)</text>
        <dbReference type="Rhea" id="RHEA:15197"/>
        <dbReference type="Rhea" id="RHEA-COMP:12418"/>
        <dbReference type="Rhea" id="RHEA-COMP:12419"/>
        <dbReference type="ChEBI" id="CHEBI:15378"/>
        <dbReference type="ChEBI" id="CHEBI:57856"/>
        <dbReference type="ChEBI" id="CHEBI:59789"/>
        <dbReference type="ChEBI" id="CHEBI:90615"/>
        <dbReference type="ChEBI" id="CHEBI:90616"/>
        <dbReference type="EC" id="2.1.1.72"/>
    </reaction>
</comment>
<proteinExistence type="inferred from homology"/>
<evidence type="ECO:0000256" key="1">
    <source>
        <dbReference type="ARBA" id="ARBA00006594"/>
    </source>
</evidence>
<feature type="coiled-coil region" evidence="8">
    <location>
        <begin position="860"/>
        <end position="887"/>
    </location>
</feature>
<dbReference type="InterPro" id="IPR038333">
    <property type="entry name" value="T1MK-like_N_sf"/>
</dbReference>
<evidence type="ECO:0000256" key="5">
    <source>
        <dbReference type="ARBA" id="ARBA00022691"/>
    </source>
</evidence>
<evidence type="ECO:0000313" key="11">
    <source>
        <dbReference type="EMBL" id="QTL97473.1"/>
    </source>
</evidence>
<sequence>MNKQELAAKIWETANELRGSMEASEYKDYILGFIFYKYLSEKEVNFLLGKGFEKEDIEDLKENDDEDVNWISNNLGYFIEPKHLFQTWIKSGSDFTVDNVRTALSAFNRNINPNKKKIFGGVLNTLEQGLSKLGDTATSQTKAIRQLVSLVNDVPTNNRKYDTLGYIYEYLISQFAAGAGKKAGEFYTPHEVSLVMAEIVAEHLKDQETIQIYDPTSGSGSLLLNIGQAISKYIDNPNKIKYYAQEKIHSTYNLTRMNLVMHEVLPDNMVIRNGDTLERDFPYFEDSDPEGTYEPIFVDAVVSNPPYSQRWDPADKGHDPRFSSYGLAPKSKADYAFLLHSLYHLKREGILTIILPHGVLFRGGEEENIRKKLIDNIDAIIGLPPNIFFGTGIPTIIMVLKKKKGNDNILFIDASKGFKKHGSKNVLQSSDIKRIVDTVIERENVEKYARLVFIDDIIKNEYNLNITRYISSDEDDEEWDVYATMLGGIPKTELKKYSNIWGAMPNLYNDLFDEKNQKYVELKSGNVRDLIKNSRDSNEFKSKFNSKFSDYSDFLSEQLIENAMDIKLAIKKEVLVKDLFNRFKTIPLIDRYIAYQIFDDTWKIIANDLESMQQESFDALRAVDPNMVMKTKKGKKVEEQDGWKGRIIPFEVVQNSILKEEKNEVDRLESRQMDIQEELTNIINTLSEEEGEYSVLNDKNDKFLINDTKAALNELFEEIETPELNALNKYNELYSNESTSVLLEFINNHNEINWDSMRKKKDGTPYINELRDYILTLQKNYEFPEDSFGAKLSAAVSLIDEEKQVKKDFKEKTNGLHMLTKKTIEELTDEEAKDMLKLKWIEPLVNSLLELPNKLIDDIAESLSNLNKKYEDTLIDIEDKIDSSSRKLNTYLNELTGSEFDIKGLSEFKKLLSGDNDGR</sequence>
<evidence type="ECO:0000256" key="3">
    <source>
        <dbReference type="ARBA" id="ARBA00022603"/>
    </source>
</evidence>
<keyword evidence="8" id="KW-0175">Coiled coil</keyword>
<feature type="domain" description="DNA methylase adenine-specific" evidence="9">
    <location>
        <begin position="160"/>
        <end position="477"/>
    </location>
</feature>
<dbReference type="Proteomes" id="UP000665020">
    <property type="component" value="Chromosome"/>
</dbReference>
<evidence type="ECO:0000256" key="6">
    <source>
        <dbReference type="ARBA" id="ARBA00022747"/>
    </source>
</evidence>
<keyword evidence="5" id="KW-0949">S-adenosyl-L-methionine</keyword>
<keyword evidence="4 11" id="KW-0808">Transferase</keyword>
<feature type="coiled-coil region" evidence="8">
    <location>
        <begin position="658"/>
        <end position="685"/>
    </location>
</feature>
<dbReference type="InterPro" id="IPR002052">
    <property type="entry name" value="DNA_methylase_N6_adenine_CS"/>
</dbReference>
<evidence type="ECO:0000256" key="8">
    <source>
        <dbReference type="SAM" id="Coils"/>
    </source>
</evidence>
<evidence type="ECO:0000256" key="7">
    <source>
        <dbReference type="ARBA" id="ARBA00047942"/>
    </source>
</evidence>
<name>A0A8A7K6R1_9FIRM</name>
<dbReference type="InterPro" id="IPR003356">
    <property type="entry name" value="DNA_methylase_A-5"/>
</dbReference>
<dbReference type="PANTHER" id="PTHR42933:SF1">
    <property type="entry name" value="SITE-SPECIFIC DNA-METHYLTRANSFERASE (ADENINE-SPECIFIC)"/>
    <property type="match status" value="1"/>
</dbReference>
<keyword evidence="12" id="KW-1185">Reference proteome</keyword>
<evidence type="ECO:0000256" key="4">
    <source>
        <dbReference type="ARBA" id="ARBA00022679"/>
    </source>
</evidence>
<dbReference type="GO" id="GO:0003677">
    <property type="term" value="F:DNA binding"/>
    <property type="evidence" value="ECO:0007669"/>
    <property type="project" value="InterPro"/>
</dbReference>
<dbReference type="AlphaFoldDB" id="A0A8A7K6R1"/>
<keyword evidence="6" id="KW-0680">Restriction system</keyword>
<dbReference type="SUPFAM" id="SSF53335">
    <property type="entry name" value="S-adenosyl-L-methionine-dependent methyltransferases"/>
    <property type="match status" value="1"/>
</dbReference>
<dbReference type="Pfam" id="PF12161">
    <property type="entry name" value="HsdM_N"/>
    <property type="match status" value="1"/>
</dbReference>
<keyword evidence="3 11" id="KW-0489">Methyltransferase</keyword>
<evidence type="ECO:0000313" key="12">
    <source>
        <dbReference type="Proteomes" id="UP000665020"/>
    </source>
</evidence>
<dbReference type="GO" id="GO:0009307">
    <property type="term" value="P:DNA restriction-modification system"/>
    <property type="evidence" value="ECO:0007669"/>
    <property type="project" value="UniProtKB-KW"/>
</dbReference>
<dbReference type="Pfam" id="PF02384">
    <property type="entry name" value="N6_Mtase"/>
    <property type="match status" value="1"/>
</dbReference>
<dbReference type="InterPro" id="IPR022749">
    <property type="entry name" value="D12N6_MeTrfase_N"/>
</dbReference>
<evidence type="ECO:0000256" key="2">
    <source>
        <dbReference type="ARBA" id="ARBA00011900"/>
    </source>
</evidence>
<dbReference type="REBASE" id="472881">
    <property type="entry name" value="M.HbaNS1ORF5490P"/>
</dbReference>
<dbReference type="EMBL" id="CP046640">
    <property type="protein sequence ID" value="QTL97473.1"/>
    <property type="molecule type" value="Genomic_DNA"/>
</dbReference>
<dbReference type="NCBIfam" id="TIGR00497">
    <property type="entry name" value="hsdM"/>
    <property type="match status" value="1"/>
</dbReference>
<dbReference type="GO" id="GO:0009007">
    <property type="term" value="F:site-specific DNA-methyltransferase (adenine-specific) activity"/>
    <property type="evidence" value="ECO:0007669"/>
    <property type="project" value="UniProtKB-EC"/>
</dbReference>
<dbReference type="GO" id="GO:0032259">
    <property type="term" value="P:methylation"/>
    <property type="evidence" value="ECO:0007669"/>
    <property type="project" value="UniProtKB-KW"/>
</dbReference>
<protein>
    <recommendedName>
        <fullName evidence="2">site-specific DNA-methyltransferase (adenine-specific)</fullName>
        <ecNumber evidence="2">2.1.1.72</ecNumber>
    </recommendedName>
</protein>